<feature type="transmembrane region" description="Helical" evidence="1">
    <location>
        <begin position="176"/>
        <end position="198"/>
    </location>
</feature>
<dbReference type="InterPro" id="IPR027815">
    <property type="entry name" value="CSC1/OSCA1-like_cyt"/>
</dbReference>
<evidence type="ECO:0000259" key="2">
    <source>
        <dbReference type="Pfam" id="PF14703"/>
    </source>
</evidence>
<dbReference type="PANTHER" id="PTHR13018:SF83">
    <property type="entry name" value="RRM DOMAIN-CONTAINING PROTEIN"/>
    <property type="match status" value="1"/>
</dbReference>
<name>A0A813DPX8_POLGL</name>
<feature type="non-terminal residue" evidence="3">
    <location>
        <position position="1"/>
    </location>
</feature>
<dbReference type="PANTHER" id="PTHR13018">
    <property type="entry name" value="PROBABLE MEMBRANE PROTEIN DUF221-RELATED"/>
    <property type="match status" value="1"/>
</dbReference>
<evidence type="ECO:0000256" key="1">
    <source>
        <dbReference type="SAM" id="Phobius"/>
    </source>
</evidence>
<feature type="transmembrane region" description="Helical" evidence="1">
    <location>
        <begin position="93"/>
        <end position="114"/>
    </location>
</feature>
<feature type="domain" description="CSC1/OSCA1-like cytosolic" evidence="2">
    <location>
        <begin position="268"/>
        <end position="401"/>
    </location>
</feature>
<sequence length="616" mass="69230">AHKLEVRNKFLREKGTKANLVSTPDAEAAAAAAAAEEEEIDLVVRHAVAKVHMMKSACTKLNHDTQEYEHKPITTPLRELGEYGVGVQLYFEYLFGLGLCFLLLQFITIPIMHYCHQGSMIEDFAETRDANFLYKFIVSFSPGNLGACPEGGCLDSSETQNRLAYRGTDELLRTNITHGIGVADLLAVIVFLLFGLWFQYYWIPRTERINDEAHVTAADFAVEVACCPRKLPGDAHADYEDHVRKHFIKVLKLCGVSDEEAIIPEVALIREYDGCIMKFMAQGKMLENYEEHKAAGKYFTRKGNEKAATKCKKKEAALMKKIIQLEDSLEDQAETQDKDREVCGFFVIFNKEQHKQLVLAKYRSGRLSYLSRVMQKRHLRFFGTKLHVSQACEPTDLFWENLDYSHWNRSIRKTFTLLAAVVLVLSSTFLLNLFRATDSLRDTSSQPFDMWQVSTVEKGCLELCEINLSPSVTCEGSVTNPVGIVKDGLLDWREPAVPPISGKVTVSPLLDGNKTCASAQWQSTACTDPSFPGNAEVGFIFENPTQVECFNFQAPKGTPRRAVSLFGCHKPKVVNGSGQYTESGEKWIHLDQCVQFSNLIIGRNYEGNGDEDGHEE</sequence>
<dbReference type="GO" id="GO:0005227">
    <property type="term" value="F:calcium-activated cation channel activity"/>
    <property type="evidence" value="ECO:0007669"/>
    <property type="project" value="InterPro"/>
</dbReference>
<dbReference type="InterPro" id="IPR045122">
    <property type="entry name" value="Csc1-like"/>
</dbReference>
<dbReference type="EMBL" id="CAJNNV010003211">
    <property type="protein sequence ID" value="CAE8588567.1"/>
    <property type="molecule type" value="Genomic_DNA"/>
</dbReference>
<comment type="caution">
    <text evidence="3">The sequence shown here is derived from an EMBL/GenBank/DDBJ whole genome shotgun (WGS) entry which is preliminary data.</text>
</comment>
<organism evidence="3 4">
    <name type="scientific">Polarella glacialis</name>
    <name type="common">Dinoflagellate</name>
    <dbReference type="NCBI Taxonomy" id="89957"/>
    <lineage>
        <taxon>Eukaryota</taxon>
        <taxon>Sar</taxon>
        <taxon>Alveolata</taxon>
        <taxon>Dinophyceae</taxon>
        <taxon>Suessiales</taxon>
        <taxon>Suessiaceae</taxon>
        <taxon>Polarella</taxon>
    </lineage>
</organism>
<keyword evidence="1" id="KW-1133">Transmembrane helix</keyword>
<dbReference type="GO" id="GO:0005886">
    <property type="term" value="C:plasma membrane"/>
    <property type="evidence" value="ECO:0007669"/>
    <property type="project" value="TreeGrafter"/>
</dbReference>
<proteinExistence type="predicted"/>
<evidence type="ECO:0000313" key="4">
    <source>
        <dbReference type="Proteomes" id="UP000654075"/>
    </source>
</evidence>
<keyword evidence="4" id="KW-1185">Reference proteome</keyword>
<dbReference type="OrthoDB" id="439101at2759"/>
<dbReference type="Pfam" id="PF14703">
    <property type="entry name" value="PHM7_cyt"/>
    <property type="match status" value="1"/>
</dbReference>
<evidence type="ECO:0000313" key="3">
    <source>
        <dbReference type="EMBL" id="CAE8588567.1"/>
    </source>
</evidence>
<keyword evidence="1" id="KW-0812">Transmembrane</keyword>
<dbReference type="AlphaFoldDB" id="A0A813DPX8"/>
<accession>A0A813DPX8</accession>
<feature type="transmembrane region" description="Helical" evidence="1">
    <location>
        <begin position="415"/>
        <end position="434"/>
    </location>
</feature>
<protein>
    <recommendedName>
        <fullName evidence="2">CSC1/OSCA1-like cytosolic domain-containing protein</fullName>
    </recommendedName>
</protein>
<feature type="non-terminal residue" evidence="3">
    <location>
        <position position="616"/>
    </location>
</feature>
<gene>
    <name evidence="3" type="ORF">PGLA1383_LOCUS7359</name>
</gene>
<keyword evidence="1" id="KW-0472">Membrane</keyword>
<dbReference type="Proteomes" id="UP000654075">
    <property type="component" value="Unassembled WGS sequence"/>
</dbReference>
<reference evidence="3" key="1">
    <citation type="submission" date="2021-02" db="EMBL/GenBank/DDBJ databases">
        <authorList>
            <person name="Dougan E. K."/>
            <person name="Rhodes N."/>
            <person name="Thang M."/>
            <person name="Chan C."/>
        </authorList>
    </citation>
    <scope>NUCLEOTIDE SEQUENCE</scope>
</reference>